<protein>
    <submittedName>
        <fullName evidence="1">Uncharacterized protein</fullName>
    </submittedName>
</protein>
<sequence>MTTGTINSENKVVAGVKPIAIKPAYVIDPKNPAPPVPDDHPLRTDLEPQIIINCKYHTDLPTTYLSSKKTVYEIKDDSPNPLANDVHATPMTVIVRE</sequence>
<dbReference type="Proteomes" id="UP001367676">
    <property type="component" value="Unassembled WGS sequence"/>
</dbReference>
<comment type="caution">
    <text evidence="1">The sequence shown here is derived from an EMBL/GenBank/DDBJ whole genome shotgun (WGS) entry which is preliminary data.</text>
</comment>
<organism evidence="1 2">
    <name type="scientific">Parthenolecanium corni</name>
    <dbReference type="NCBI Taxonomy" id="536013"/>
    <lineage>
        <taxon>Eukaryota</taxon>
        <taxon>Metazoa</taxon>
        <taxon>Ecdysozoa</taxon>
        <taxon>Arthropoda</taxon>
        <taxon>Hexapoda</taxon>
        <taxon>Insecta</taxon>
        <taxon>Pterygota</taxon>
        <taxon>Neoptera</taxon>
        <taxon>Paraneoptera</taxon>
        <taxon>Hemiptera</taxon>
        <taxon>Sternorrhyncha</taxon>
        <taxon>Coccoidea</taxon>
        <taxon>Coccidae</taxon>
        <taxon>Parthenolecanium</taxon>
    </lineage>
</organism>
<evidence type="ECO:0000313" key="1">
    <source>
        <dbReference type="EMBL" id="KAK7574273.1"/>
    </source>
</evidence>
<proteinExistence type="predicted"/>
<dbReference type="EMBL" id="JBBCAQ010000037">
    <property type="protein sequence ID" value="KAK7574273.1"/>
    <property type="molecule type" value="Genomic_DNA"/>
</dbReference>
<accession>A0AAN9XZI8</accession>
<name>A0AAN9XZI8_9HEMI</name>
<keyword evidence="2" id="KW-1185">Reference proteome</keyword>
<reference evidence="1 2" key="1">
    <citation type="submission" date="2024-03" db="EMBL/GenBank/DDBJ databases">
        <title>Adaptation during the transition from Ophiocordyceps entomopathogen to insect associate is accompanied by gene loss and intensified selection.</title>
        <authorList>
            <person name="Ward C.M."/>
            <person name="Onetto C.A."/>
            <person name="Borneman A.R."/>
        </authorList>
    </citation>
    <scope>NUCLEOTIDE SEQUENCE [LARGE SCALE GENOMIC DNA]</scope>
    <source>
        <strain evidence="1">AWRI1</strain>
        <tissue evidence="1">Single Adult Female</tissue>
    </source>
</reference>
<gene>
    <name evidence="1" type="ORF">V9T40_011464</name>
</gene>
<dbReference type="AlphaFoldDB" id="A0AAN9XZI8"/>
<evidence type="ECO:0000313" key="2">
    <source>
        <dbReference type="Proteomes" id="UP001367676"/>
    </source>
</evidence>